<reference evidence="2 3" key="1">
    <citation type="submission" date="2015-11" db="EMBL/GenBank/DDBJ databases">
        <title>Butyribacter intestini gen. nov., sp. nov., a butyric acid-producing bacterium of the family Lachnospiraceae isolated from the human faeces.</title>
        <authorList>
            <person name="Zou Y."/>
            <person name="Xue W."/>
            <person name="Luo G."/>
            <person name="Lv M."/>
        </authorList>
    </citation>
    <scope>NUCLEOTIDE SEQUENCE [LARGE SCALE GENOMIC DNA]</scope>
    <source>
        <strain evidence="2 3">ACET-33324</strain>
    </source>
</reference>
<dbReference type="AlphaFoldDB" id="A0A0V8QJ01"/>
<dbReference type="EMBL" id="LNAM01000002">
    <property type="protein sequence ID" value="KSV60528.1"/>
    <property type="molecule type" value="Genomic_DNA"/>
</dbReference>
<protein>
    <submittedName>
        <fullName evidence="2">Uncharacterized protein</fullName>
    </submittedName>
</protein>
<proteinExistence type="predicted"/>
<accession>A0A0V8QJ01</accession>
<organism evidence="2 3">
    <name type="scientific">Acetivibrio ethanolgignens</name>
    <dbReference type="NCBI Taxonomy" id="290052"/>
    <lineage>
        <taxon>Bacteria</taxon>
        <taxon>Bacillati</taxon>
        <taxon>Bacillota</taxon>
        <taxon>Clostridia</taxon>
        <taxon>Eubacteriales</taxon>
        <taxon>Oscillospiraceae</taxon>
        <taxon>Acetivibrio</taxon>
    </lineage>
</organism>
<gene>
    <name evidence="2" type="ORF">ASU35_04965</name>
</gene>
<evidence type="ECO:0000313" key="3">
    <source>
        <dbReference type="Proteomes" id="UP000054874"/>
    </source>
</evidence>
<keyword evidence="1" id="KW-0812">Transmembrane</keyword>
<comment type="caution">
    <text evidence="2">The sequence shown here is derived from an EMBL/GenBank/DDBJ whole genome shotgun (WGS) entry which is preliminary data.</text>
</comment>
<evidence type="ECO:0000256" key="1">
    <source>
        <dbReference type="SAM" id="Phobius"/>
    </source>
</evidence>
<keyword evidence="1" id="KW-0472">Membrane</keyword>
<dbReference type="Proteomes" id="UP000054874">
    <property type="component" value="Unassembled WGS sequence"/>
</dbReference>
<sequence>MSEDRGHCPDCGGSDGFHYSDCIYDGTDGPRGYYSGSRGGSSGSGGKVWLFYIIALIIGYGINELLGAILLIGMIFWLIICK</sequence>
<evidence type="ECO:0000313" key="2">
    <source>
        <dbReference type="EMBL" id="KSV60528.1"/>
    </source>
</evidence>
<name>A0A0V8QJ01_9FIRM</name>
<keyword evidence="3" id="KW-1185">Reference proteome</keyword>
<feature type="transmembrane region" description="Helical" evidence="1">
    <location>
        <begin position="49"/>
        <end position="80"/>
    </location>
</feature>
<dbReference type="RefSeq" id="WP_058351244.1">
    <property type="nucleotide sequence ID" value="NZ_CABMMD010000002.1"/>
</dbReference>
<keyword evidence="1" id="KW-1133">Transmembrane helix</keyword>
<dbReference type="STRING" id="290052.ASU35_04965"/>